<gene>
    <name evidence="8" type="ORF">UFOPK2754_00454</name>
    <name evidence="9" type="ORF">UFOPK3139_00845</name>
    <name evidence="10" type="ORF">UFOPK3543_02415</name>
</gene>
<dbReference type="InterPro" id="IPR019874">
    <property type="entry name" value="RF_methyltr_PrmC"/>
</dbReference>
<dbReference type="NCBIfam" id="TIGR03534">
    <property type="entry name" value="RF_mod_PrmC"/>
    <property type="match status" value="1"/>
</dbReference>
<dbReference type="InterPro" id="IPR004556">
    <property type="entry name" value="HemK-like"/>
</dbReference>
<evidence type="ECO:0000259" key="7">
    <source>
        <dbReference type="Pfam" id="PF17827"/>
    </source>
</evidence>
<dbReference type="HAMAP" id="MF_02126">
    <property type="entry name" value="RF_methyltr_PrmC"/>
    <property type="match status" value="1"/>
</dbReference>
<keyword evidence="2" id="KW-0489">Methyltransferase</keyword>
<evidence type="ECO:0000256" key="3">
    <source>
        <dbReference type="ARBA" id="ARBA00022679"/>
    </source>
</evidence>
<organism evidence="9">
    <name type="scientific">freshwater metagenome</name>
    <dbReference type="NCBI Taxonomy" id="449393"/>
    <lineage>
        <taxon>unclassified sequences</taxon>
        <taxon>metagenomes</taxon>
        <taxon>ecological metagenomes</taxon>
    </lineage>
</organism>
<feature type="domain" description="Release factor glutamine methyltransferase N-terminal" evidence="7">
    <location>
        <begin position="9"/>
        <end position="77"/>
    </location>
</feature>
<dbReference type="EMBL" id="CAFBMH010000118">
    <property type="protein sequence ID" value="CAB4926764.1"/>
    <property type="molecule type" value="Genomic_DNA"/>
</dbReference>
<keyword evidence="3" id="KW-0808">Transferase</keyword>
<dbReference type="GO" id="GO:0003676">
    <property type="term" value="F:nucleic acid binding"/>
    <property type="evidence" value="ECO:0007669"/>
    <property type="project" value="InterPro"/>
</dbReference>
<dbReference type="EC" id="2.1.1.297" evidence="1"/>
<dbReference type="GO" id="GO:0102559">
    <property type="term" value="F:peptide chain release factor N(5)-glutamine methyltransferase activity"/>
    <property type="evidence" value="ECO:0007669"/>
    <property type="project" value="UniProtKB-EC"/>
</dbReference>
<evidence type="ECO:0000256" key="4">
    <source>
        <dbReference type="ARBA" id="ARBA00022691"/>
    </source>
</evidence>
<evidence type="ECO:0000313" key="10">
    <source>
        <dbReference type="EMBL" id="CAB4926764.1"/>
    </source>
</evidence>
<dbReference type="GO" id="GO:0032259">
    <property type="term" value="P:methylation"/>
    <property type="evidence" value="ECO:0007669"/>
    <property type="project" value="UniProtKB-KW"/>
</dbReference>
<keyword evidence="4" id="KW-0949">S-adenosyl-L-methionine</keyword>
<dbReference type="InterPro" id="IPR029063">
    <property type="entry name" value="SAM-dependent_MTases_sf"/>
</dbReference>
<dbReference type="PANTHER" id="PTHR18895">
    <property type="entry name" value="HEMK METHYLTRANSFERASE"/>
    <property type="match status" value="1"/>
</dbReference>
<dbReference type="PANTHER" id="PTHR18895:SF74">
    <property type="entry name" value="MTRF1L RELEASE FACTOR GLUTAMINE METHYLTRANSFERASE"/>
    <property type="match status" value="1"/>
</dbReference>
<evidence type="ECO:0000313" key="9">
    <source>
        <dbReference type="EMBL" id="CAB4823321.1"/>
    </source>
</evidence>
<dbReference type="Pfam" id="PF05175">
    <property type="entry name" value="MTS"/>
    <property type="match status" value="1"/>
</dbReference>
<dbReference type="Gene3D" id="1.10.8.10">
    <property type="entry name" value="DNA helicase RuvA subunit, C-terminal domain"/>
    <property type="match status" value="1"/>
</dbReference>
<evidence type="ECO:0000259" key="6">
    <source>
        <dbReference type="Pfam" id="PF05175"/>
    </source>
</evidence>
<name>A0A6J6ZNH9_9ZZZZ</name>
<dbReference type="InterPro" id="IPR040758">
    <property type="entry name" value="PrmC_N"/>
</dbReference>
<sequence>MSTISLRSLVAEATDRLRDVADAPEAESRWLVERATGLDATELRFALDRPVTEREIAHFDRMLARRVEGEPLQYILGSWAFRRLDLYLDRRVLIPRPETEIVTEVALAELDRAVAVRAARGDAEPSRAVDLGTGSGAIALSIAIERTTARVWATDASAAALDIARANLVGIGRHASRVQLAHGDWFDALDAELAGTFDLVVSNPPYVAEADELPDSVRAWEPVEALTPGPTGLEAYEVLVPGALTWLRPAGSLVVEIGETQAAAVRAMAERHGYAHTSVHQDLVGRDRAVVMRR</sequence>
<feature type="domain" description="Methyltransferase small" evidence="6">
    <location>
        <begin position="125"/>
        <end position="211"/>
    </location>
</feature>
<dbReference type="SUPFAM" id="SSF53335">
    <property type="entry name" value="S-adenosyl-L-methionine-dependent methyltransferases"/>
    <property type="match status" value="1"/>
</dbReference>
<dbReference type="PROSITE" id="PS00092">
    <property type="entry name" value="N6_MTASE"/>
    <property type="match status" value="1"/>
</dbReference>
<dbReference type="Pfam" id="PF17827">
    <property type="entry name" value="PrmC_N"/>
    <property type="match status" value="1"/>
</dbReference>
<dbReference type="EMBL" id="CAEZYR010000010">
    <property type="protein sequence ID" value="CAB4730649.1"/>
    <property type="molecule type" value="Genomic_DNA"/>
</dbReference>
<evidence type="ECO:0000256" key="1">
    <source>
        <dbReference type="ARBA" id="ARBA00012771"/>
    </source>
</evidence>
<dbReference type="InterPro" id="IPR002052">
    <property type="entry name" value="DNA_methylase_N6_adenine_CS"/>
</dbReference>
<dbReference type="AlphaFoldDB" id="A0A6J6ZNH9"/>
<evidence type="ECO:0000256" key="5">
    <source>
        <dbReference type="ARBA" id="ARBA00048391"/>
    </source>
</evidence>
<dbReference type="InterPro" id="IPR007848">
    <property type="entry name" value="Small_mtfrase_dom"/>
</dbReference>
<dbReference type="CDD" id="cd02440">
    <property type="entry name" value="AdoMet_MTases"/>
    <property type="match status" value="1"/>
</dbReference>
<comment type="catalytic activity">
    <reaction evidence="5">
        <text>L-glutaminyl-[peptide chain release factor] + S-adenosyl-L-methionine = N(5)-methyl-L-glutaminyl-[peptide chain release factor] + S-adenosyl-L-homocysteine + H(+)</text>
        <dbReference type="Rhea" id="RHEA:42896"/>
        <dbReference type="Rhea" id="RHEA-COMP:10271"/>
        <dbReference type="Rhea" id="RHEA-COMP:10272"/>
        <dbReference type="ChEBI" id="CHEBI:15378"/>
        <dbReference type="ChEBI" id="CHEBI:30011"/>
        <dbReference type="ChEBI" id="CHEBI:57856"/>
        <dbReference type="ChEBI" id="CHEBI:59789"/>
        <dbReference type="ChEBI" id="CHEBI:61891"/>
        <dbReference type="EC" id="2.1.1.297"/>
    </reaction>
</comment>
<proteinExistence type="inferred from homology"/>
<reference evidence="9" key="1">
    <citation type="submission" date="2020-05" db="EMBL/GenBank/DDBJ databases">
        <authorList>
            <person name="Chiriac C."/>
            <person name="Salcher M."/>
            <person name="Ghai R."/>
            <person name="Kavagutti S V."/>
        </authorList>
    </citation>
    <scope>NUCLEOTIDE SEQUENCE</scope>
</reference>
<protein>
    <recommendedName>
        <fullName evidence="1">peptide chain release factor N(5)-glutamine methyltransferase</fullName>
        <ecNumber evidence="1">2.1.1.297</ecNumber>
    </recommendedName>
</protein>
<evidence type="ECO:0000313" key="8">
    <source>
        <dbReference type="EMBL" id="CAB4730649.1"/>
    </source>
</evidence>
<dbReference type="InterPro" id="IPR050320">
    <property type="entry name" value="N5-glutamine_MTase"/>
</dbReference>
<dbReference type="EMBL" id="CAFABA010000024">
    <property type="protein sequence ID" value="CAB4823321.1"/>
    <property type="molecule type" value="Genomic_DNA"/>
</dbReference>
<accession>A0A6J6ZNH9</accession>
<dbReference type="NCBIfam" id="TIGR00536">
    <property type="entry name" value="hemK_fam"/>
    <property type="match status" value="1"/>
</dbReference>
<evidence type="ECO:0000256" key="2">
    <source>
        <dbReference type="ARBA" id="ARBA00022603"/>
    </source>
</evidence>
<dbReference type="Gene3D" id="3.40.50.150">
    <property type="entry name" value="Vaccinia Virus protein VP39"/>
    <property type="match status" value="1"/>
</dbReference>